<dbReference type="GO" id="GO:0005930">
    <property type="term" value="C:axoneme"/>
    <property type="evidence" value="ECO:0007669"/>
    <property type="project" value="UniProtKB-SubCell"/>
</dbReference>
<evidence type="ECO:0000256" key="10">
    <source>
        <dbReference type="ARBA" id="ARBA00049659"/>
    </source>
</evidence>
<dbReference type="GO" id="GO:0030286">
    <property type="term" value="C:dynein complex"/>
    <property type="evidence" value="ECO:0007669"/>
    <property type="project" value="UniProtKB-KW"/>
</dbReference>
<comment type="similarity">
    <text evidence="10">Belongs to the dynein light chain LC1-type family.</text>
</comment>
<dbReference type="AlphaFoldDB" id="A0A6H5I4L2"/>
<evidence type="ECO:0000313" key="14">
    <source>
        <dbReference type="Proteomes" id="UP000479190"/>
    </source>
</evidence>
<dbReference type="OrthoDB" id="266138at2759"/>
<keyword evidence="8" id="KW-0206">Cytoskeleton</keyword>
<accession>A0A6H5I4L2</accession>
<evidence type="ECO:0000256" key="5">
    <source>
        <dbReference type="ARBA" id="ARBA00022737"/>
    </source>
</evidence>
<evidence type="ECO:0000313" key="13">
    <source>
        <dbReference type="EMBL" id="CAB0032385.1"/>
    </source>
</evidence>
<dbReference type="Proteomes" id="UP000479190">
    <property type="component" value="Unassembled WGS sequence"/>
</dbReference>
<evidence type="ECO:0000256" key="1">
    <source>
        <dbReference type="ARBA" id="ARBA00004430"/>
    </source>
</evidence>
<evidence type="ECO:0000256" key="9">
    <source>
        <dbReference type="ARBA" id="ARBA00023273"/>
    </source>
</evidence>
<feature type="compositionally biased region" description="Low complexity" evidence="12">
    <location>
        <begin position="1"/>
        <end position="13"/>
    </location>
</feature>
<dbReference type="SMART" id="SM00365">
    <property type="entry name" value="LRR_SD22"/>
    <property type="match status" value="4"/>
</dbReference>
<dbReference type="Pfam" id="PF12799">
    <property type="entry name" value="LRR_4"/>
    <property type="match status" value="1"/>
</dbReference>
<keyword evidence="9" id="KW-0966">Cell projection</keyword>
<gene>
    <name evidence="13" type="ORF">TBRA_LOCUS4323</name>
</gene>
<dbReference type="InterPro" id="IPR001611">
    <property type="entry name" value="Leu-rich_rpt"/>
</dbReference>
<proteinExistence type="inferred from homology"/>
<evidence type="ECO:0000256" key="6">
    <source>
        <dbReference type="ARBA" id="ARBA00023017"/>
    </source>
</evidence>
<dbReference type="InterPro" id="IPR032675">
    <property type="entry name" value="LRR_dom_sf"/>
</dbReference>
<protein>
    <recommendedName>
        <fullName evidence="11">Dynein axonemal light chain 1</fullName>
    </recommendedName>
</protein>
<dbReference type="GO" id="GO:0043014">
    <property type="term" value="F:alpha-tubulin binding"/>
    <property type="evidence" value="ECO:0007669"/>
    <property type="project" value="TreeGrafter"/>
</dbReference>
<evidence type="ECO:0000256" key="12">
    <source>
        <dbReference type="SAM" id="MobiDB-lite"/>
    </source>
</evidence>
<dbReference type="PANTHER" id="PTHR15454">
    <property type="entry name" value="NISCHARIN RELATED"/>
    <property type="match status" value="1"/>
</dbReference>
<dbReference type="InterPro" id="IPR025875">
    <property type="entry name" value="Leu-rich_rpt_4"/>
</dbReference>
<keyword evidence="3" id="KW-0433">Leucine-rich repeat</keyword>
<feature type="region of interest" description="Disordered" evidence="12">
    <location>
        <begin position="189"/>
        <end position="222"/>
    </location>
</feature>
<comment type="subcellular location">
    <subcellularLocation>
        <location evidence="1">Cytoplasm</location>
        <location evidence="1">Cytoskeleton</location>
        <location evidence="1">Cilium axoneme</location>
    </subcellularLocation>
</comment>
<dbReference type="PANTHER" id="PTHR15454:SF73">
    <property type="entry name" value="DYNEIN AXONEMAL LIGHT CHAIN 1"/>
    <property type="match status" value="1"/>
</dbReference>
<keyword evidence="6" id="KW-0243">Dynein</keyword>
<keyword evidence="2" id="KW-0963">Cytoplasm</keyword>
<sequence>MANKASASQAASSNKPTSCKDAIKRWEEDNPGKEASSAQEVSLNFQWPPIERMDNSLAALSSCEKLSLSTNMIEKISGIGSLKRLKILSIGRNQIKGFSGLEALGETLEQLWISYNAIEKMKGVGALKNLRVLYMSNNLVKEWNELNRLQELPNLQDLLFVGNPVTEGLETEQWRLEVARRLPNLEKLDGEPLLRGSMEEDQQQHTTSDENLQQQQQLQPQV</sequence>
<keyword evidence="4" id="KW-0493">Microtubule</keyword>
<feature type="compositionally biased region" description="Basic and acidic residues" evidence="12">
    <location>
        <begin position="21"/>
        <end position="32"/>
    </location>
</feature>
<evidence type="ECO:0000256" key="8">
    <source>
        <dbReference type="ARBA" id="ARBA00023212"/>
    </source>
</evidence>
<keyword evidence="5" id="KW-0677">Repeat</keyword>
<evidence type="ECO:0000256" key="11">
    <source>
        <dbReference type="ARBA" id="ARBA00049760"/>
    </source>
</evidence>
<dbReference type="GO" id="GO:0036158">
    <property type="term" value="P:outer dynein arm assembly"/>
    <property type="evidence" value="ECO:0007669"/>
    <property type="project" value="TreeGrafter"/>
</dbReference>
<evidence type="ECO:0000256" key="3">
    <source>
        <dbReference type="ARBA" id="ARBA00022614"/>
    </source>
</evidence>
<keyword evidence="14" id="KW-1185">Reference proteome</keyword>
<dbReference type="SUPFAM" id="SSF52058">
    <property type="entry name" value="L domain-like"/>
    <property type="match status" value="1"/>
</dbReference>
<feature type="compositionally biased region" description="Low complexity" evidence="12">
    <location>
        <begin position="212"/>
        <end position="222"/>
    </location>
</feature>
<dbReference type="Gene3D" id="3.80.10.10">
    <property type="entry name" value="Ribonuclease Inhibitor"/>
    <property type="match status" value="1"/>
</dbReference>
<organism evidence="13 14">
    <name type="scientific">Trichogramma brassicae</name>
    <dbReference type="NCBI Taxonomy" id="86971"/>
    <lineage>
        <taxon>Eukaryota</taxon>
        <taxon>Metazoa</taxon>
        <taxon>Ecdysozoa</taxon>
        <taxon>Arthropoda</taxon>
        <taxon>Hexapoda</taxon>
        <taxon>Insecta</taxon>
        <taxon>Pterygota</taxon>
        <taxon>Neoptera</taxon>
        <taxon>Endopterygota</taxon>
        <taxon>Hymenoptera</taxon>
        <taxon>Apocrita</taxon>
        <taxon>Proctotrupomorpha</taxon>
        <taxon>Chalcidoidea</taxon>
        <taxon>Trichogrammatidae</taxon>
        <taxon>Trichogramma</taxon>
    </lineage>
</organism>
<evidence type="ECO:0000256" key="4">
    <source>
        <dbReference type="ARBA" id="ARBA00022701"/>
    </source>
</evidence>
<dbReference type="GO" id="GO:0045504">
    <property type="term" value="F:dynein heavy chain binding"/>
    <property type="evidence" value="ECO:0007669"/>
    <property type="project" value="TreeGrafter"/>
</dbReference>
<dbReference type="PROSITE" id="PS51450">
    <property type="entry name" value="LRR"/>
    <property type="match status" value="2"/>
</dbReference>
<evidence type="ECO:0000256" key="2">
    <source>
        <dbReference type="ARBA" id="ARBA00022490"/>
    </source>
</evidence>
<keyword evidence="7" id="KW-0505">Motor protein</keyword>
<evidence type="ECO:0000256" key="7">
    <source>
        <dbReference type="ARBA" id="ARBA00023175"/>
    </source>
</evidence>
<dbReference type="GO" id="GO:0005874">
    <property type="term" value="C:microtubule"/>
    <property type="evidence" value="ECO:0007669"/>
    <property type="project" value="UniProtKB-KW"/>
</dbReference>
<reference evidence="13 14" key="1">
    <citation type="submission" date="2020-02" db="EMBL/GenBank/DDBJ databases">
        <authorList>
            <person name="Ferguson B K."/>
        </authorList>
    </citation>
    <scope>NUCLEOTIDE SEQUENCE [LARGE SCALE GENOMIC DNA]</scope>
</reference>
<dbReference type="FunFam" id="3.80.10.10:FF:000049">
    <property type="entry name" value="Dynein light chain 1"/>
    <property type="match status" value="1"/>
</dbReference>
<dbReference type="EMBL" id="CADCXV010000678">
    <property type="protein sequence ID" value="CAB0032385.1"/>
    <property type="molecule type" value="Genomic_DNA"/>
</dbReference>
<feature type="region of interest" description="Disordered" evidence="12">
    <location>
        <begin position="1"/>
        <end position="39"/>
    </location>
</feature>
<name>A0A6H5I4L2_9HYME</name>